<protein>
    <recommendedName>
        <fullName evidence="3">Phage tail tape measure protein domain-containing protein</fullName>
    </recommendedName>
</protein>
<keyword evidence="1" id="KW-1188">Viral release from host cell</keyword>
<keyword evidence="5" id="KW-1185">Reference proteome</keyword>
<evidence type="ECO:0000256" key="1">
    <source>
        <dbReference type="ARBA" id="ARBA00022612"/>
    </source>
</evidence>
<dbReference type="InterPro" id="IPR010090">
    <property type="entry name" value="Phage_tape_meas"/>
</dbReference>
<dbReference type="PANTHER" id="PTHR37813:SF1">
    <property type="entry name" value="FELS-2 PROPHAGE PROTEIN"/>
    <property type="match status" value="1"/>
</dbReference>
<accession>A0A9W6GPK6</accession>
<reference evidence="4" key="1">
    <citation type="submission" date="2022-12" db="EMBL/GenBank/DDBJ databases">
        <title>Reference genome sequencing for broad-spectrum identification of bacterial and archaeal isolates by mass spectrometry.</title>
        <authorList>
            <person name="Sekiguchi Y."/>
            <person name="Tourlousse D.M."/>
        </authorList>
    </citation>
    <scope>NUCLEOTIDE SEQUENCE</scope>
    <source>
        <strain evidence="4">10succ1</strain>
    </source>
</reference>
<evidence type="ECO:0000313" key="4">
    <source>
        <dbReference type="EMBL" id="GLI57719.1"/>
    </source>
</evidence>
<keyword evidence="2" id="KW-0472">Membrane</keyword>
<dbReference type="NCBIfam" id="TIGR01760">
    <property type="entry name" value="tape_meas_TP901"/>
    <property type="match status" value="1"/>
</dbReference>
<keyword evidence="2" id="KW-0812">Transmembrane</keyword>
<evidence type="ECO:0000259" key="3">
    <source>
        <dbReference type="Pfam" id="PF10145"/>
    </source>
</evidence>
<feature type="transmembrane region" description="Helical" evidence="2">
    <location>
        <begin position="514"/>
        <end position="532"/>
    </location>
</feature>
<comment type="caution">
    <text evidence="4">The sequence shown here is derived from an EMBL/GenBank/DDBJ whole genome shotgun (WGS) entry which is preliminary data.</text>
</comment>
<dbReference type="Pfam" id="PF10145">
    <property type="entry name" value="PhageMin_Tail"/>
    <property type="match status" value="1"/>
</dbReference>
<sequence length="718" mass="77695">MSDRVIESTYIEVELNLKPEEWKKITEAIKKLKLLMKSMGKDTDKVFSNAAGALKSVSKSITAVKRNSTQLTNTLNKVNRSAGRSVGTFGRIFKSVRKVNTELGDTERKSGKFAEFAKRAGAALAAIGMGKKGVETFASLEEQLLRTQMIIGASDAEFKKLQATVEQLGKKTQFSAKEVAIASKLLARSGLDANKIMSTLPAVLDLAIATEYDLANSASAVTEAMAAFGYGAKDAYKIVDMFTTATNRANISMTSLQADLKNVQASAGGLGVTLEDVTAMIALMGNLGLKGGEAGTALNSFFTSIKQNAEDGFLNFGDFKIRLTTDEGDLRDVNKIFSEITENLKGMGSFEAAQAVSELFNVRGEKAISTFVKLLKENNSSLEDFRNLISSSEGAARESAAKLEGATSGSLARIRASMESIFKSIGSIMTPVVIVLDNLLQLLALFADTLVGKVALGIGFTVLGFVAMAGAGAKAFTMLKDGWGAATDLIPALKKLGGVIKWNAIWSKVLTLEFWLIAAAVVAFLAVGYDLWKFFKGGKSYIGEFVKGFQEWYDSLGYFQQLFLDWITFIPRAFWAVVKSIFKGAEWLINKAMALFGKDTQKNLKVAVNSDEMKNLDLDEVQKNIKVASESEELKKKMSENSEDTLGIDSIDGTSFTIPQNKSVTEKHYHQKKVELHPGAVVIQGSGLSEEQLEAVVRKAIRGEIASDAAELGVDMDD</sequence>
<name>A0A9W6GPK6_9FUSO</name>
<evidence type="ECO:0000313" key="5">
    <source>
        <dbReference type="Proteomes" id="UP001144471"/>
    </source>
</evidence>
<feature type="transmembrane region" description="Helical" evidence="2">
    <location>
        <begin position="454"/>
        <end position="473"/>
    </location>
</feature>
<feature type="domain" description="Phage tail tape measure protein" evidence="3">
    <location>
        <begin position="163"/>
        <end position="360"/>
    </location>
</feature>
<keyword evidence="2" id="KW-1133">Transmembrane helix</keyword>
<dbReference type="PANTHER" id="PTHR37813">
    <property type="entry name" value="FELS-2 PROPHAGE PROTEIN"/>
    <property type="match status" value="1"/>
</dbReference>
<dbReference type="EMBL" id="BSDY01000023">
    <property type="protein sequence ID" value="GLI57719.1"/>
    <property type="molecule type" value="Genomic_DNA"/>
</dbReference>
<dbReference type="RefSeq" id="WP_281837395.1">
    <property type="nucleotide sequence ID" value="NZ_BSDY01000023.1"/>
</dbReference>
<feature type="transmembrane region" description="Helical" evidence="2">
    <location>
        <begin position="428"/>
        <end position="447"/>
    </location>
</feature>
<organism evidence="4 5">
    <name type="scientific">Propionigenium maris DSM 9537</name>
    <dbReference type="NCBI Taxonomy" id="1123000"/>
    <lineage>
        <taxon>Bacteria</taxon>
        <taxon>Fusobacteriati</taxon>
        <taxon>Fusobacteriota</taxon>
        <taxon>Fusobacteriia</taxon>
        <taxon>Fusobacteriales</taxon>
        <taxon>Fusobacteriaceae</taxon>
        <taxon>Propionigenium</taxon>
    </lineage>
</organism>
<dbReference type="AlphaFoldDB" id="A0A9W6GPK6"/>
<dbReference type="Proteomes" id="UP001144471">
    <property type="component" value="Unassembled WGS sequence"/>
</dbReference>
<gene>
    <name evidence="4" type="ORF">PM10SUCC1_32330</name>
</gene>
<proteinExistence type="predicted"/>
<evidence type="ECO:0000256" key="2">
    <source>
        <dbReference type="SAM" id="Phobius"/>
    </source>
</evidence>